<gene>
    <name evidence="2" type="ORF">S12H4_07954</name>
</gene>
<accession>X1Q2A0</accession>
<evidence type="ECO:0000313" key="2">
    <source>
        <dbReference type="EMBL" id="GAI62343.1"/>
    </source>
</evidence>
<comment type="caution">
    <text evidence="2">The sequence shown here is derived from an EMBL/GenBank/DDBJ whole genome shotgun (WGS) entry which is preliminary data.</text>
</comment>
<sequence length="62" mass="6449">GRYTIDLEGANSTFDVMEQPPAPPSAHPTAMELGTGTMIAIVVIGFVLIVGIIAAVVVSRRP</sequence>
<dbReference type="AlphaFoldDB" id="X1Q2A0"/>
<protein>
    <submittedName>
        <fullName evidence="2">Uncharacterized protein</fullName>
    </submittedName>
</protein>
<feature type="transmembrane region" description="Helical" evidence="1">
    <location>
        <begin position="38"/>
        <end position="58"/>
    </location>
</feature>
<name>X1Q2A0_9ZZZZ</name>
<reference evidence="2" key="1">
    <citation type="journal article" date="2014" name="Front. Microbiol.">
        <title>High frequency of phylogenetically diverse reductive dehalogenase-homologous genes in deep subseafloor sedimentary metagenomes.</title>
        <authorList>
            <person name="Kawai M."/>
            <person name="Futagami T."/>
            <person name="Toyoda A."/>
            <person name="Takaki Y."/>
            <person name="Nishi S."/>
            <person name="Hori S."/>
            <person name="Arai W."/>
            <person name="Tsubouchi T."/>
            <person name="Morono Y."/>
            <person name="Uchiyama I."/>
            <person name="Ito T."/>
            <person name="Fujiyama A."/>
            <person name="Inagaki F."/>
            <person name="Takami H."/>
        </authorList>
    </citation>
    <scope>NUCLEOTIDE SEQUENCE</scope>
    <source>
        <strain evidence="2">Expedition CK06-06</strain>
    </source>
</reference>
<keyword evidence="1" id="KW-0812">Transmembrane</keyword>
<feature type="non-terminal residue" evidence="2">
    <location>
        <position position="1"/>
    </location>
</feature>
<evidence type="ECO:0000256" key="1">
    <source>
        <dbReference type="SAM" id="Phobius"/>
    </source>
</evidence>
<keyword evidence="1" id="KW-0472">Membrane</keyword>
<organism evidence="2">
    <name type="scientific">marine sediment metagenome</name>
    <dbReference type="NCBI Taxonomy" id="412755"/>
    <lineage>
        <taxon>unclassified sequences</taxon>
        <taxon>metagenomes</taxon>
        <taxon>ecological metagenomes</taxon>
    </lineage>
</organism>
<dbReference type="EMBL" id="BARW01003010">
    <property type="protein sequence ID" value="GAI62343.1"/>
    <property type="molecule type" value="Genomic_DNA"/>
</dbReference>
<proteinExistence type="predicted"/>
<keyword evidence="1" id="KW-1133">Transmembrane helix</keyword>